<keyword evidence="1" id="KW-0472">Membrane</keyword>
<dbReference type="Proteomes" id="UP001596504">
    <property type="component" value="Unassembled WGS sequence"/>
</dbReference>
<reference evidence="3" key="1">
    <citation type="journal article" date="2019" name="Int. J. Syst. Evol. Microbiol.">
        <title>The Global Catalogue of Microorganisms (GCM) 10K type strain sequencing project: providing services to taxonomists for standard genome sequencing and annotation.</title>
        <authorList>
            <consortium name="The Broad Institute Genomics Platform"/>
            <consortium name="The Broad Institute Genome Sequencing Center for Infectious Disease"/>
            <person name="Wu L."/>
            <person name="Ma J."/>
        </authorList>
    </citation>
    <scope>NUCLEOTIDE SEQUENCE [LARGE SCALE GENOMIC DNA]</scope>
    <source>
        <strain evidence="3">WLHS5</strain>
    </source>
</reference>
<organism evidence="2 3">
    <name type="scientific">Saccharopolyspora griseoalba</name>
    <dbReference type="NCBI Taxonomy" id="1431848"/>
    <lineage>
        <taxon>Bacteria</taxon>
        <taxon>Bacillati</taxon>
        <taxon>Actinomycetota</taxon>
        <taxon>Actinomycetes</taxon>
        <taxon>Pseudonocardiales</taxon>
        <taxon>Pseudonocardiaceae</taxon>
        <taxon>Saccharopolyspora</taxon>
    </lineage>
</organism>
<accession>A0ABW2LIT9</accession>
<keyword evidence="1" id="KW-0812">Transmembrane</keyword>
<dbReference type="EMBL" id="JBHTCJ010000002">
    <property type="protein sequence ID" value="MFC7340982.1"/>
    <property type="molecule type" value="Genomic_DNA"/>
</dbReference>
<feature type="transmembrane region" description="Helical" evidence="1">
    <location>
        <begin position="106"/>
        <end position="124"/>
    </location>
</feature>
<feature type="transmembrane region" description="Helical" evidence="1">
    <location>
        <begin position="48"/>
        <end position="69"/>
    </location>
</feature>
<name>A0ABW2LIT9_9PSEU</name>
<evidence type="ECO:0000313" key="3">
    <source>
        <dbReference type="Proteomes" id="UP001596504"/>
    </source>
</evidence>
<protein>
    <recommendedName>
        <fullName evidence="4">Permease</fullName>
    </recommendedName>
</protein>
<keyword evidence="3" id="KW-1185">Reference proteome</keyword>
<evidence type="ECO:0008006" key="4">
    <source>
        <dbReference type="Google" id="ProtNLM"/>
    </source>
</evidence>
<feature type="transmembrane region" description="Helical" evidence="1">
    <location>
        <begin position="81"/>
        <end position="100"/>
    </location>
</feature>
<keyword evidence="1" id="KW-1133">Transmembrane helix</keyword>
<comment type="caution">
    <text evidence="2">The sequence shown here is derived from an EMBL/GenBank/DDBJ whole genome shotgun (WGS) entry which is preliminary data.</text>
</comment>
<proteinExistence type="predicted"/>
<evidence type="ECO:0000256" key="1">
    <source>
        <dbReference type="SAM" id="Phobius"/>
    </source>
</evidence>
<dbReference type="RefSeq" id="WP_380665344.1">
    <property type="nucleotide sequence ID" value="NZ_JBHTCJ010000002.1"/>
</dbReference>
<sequence>MLLAVLLCAFLGRLTIRSWMLLPLLFLGSASGVAALLDHALRQPDLDGYLTLSTPLLFGFAAGLTIVSAGNVRWGQRWQRIGLRFGYPVLMIACAIGLNGLVLPRAVALAIGPLAVLLLATLLVRTHRNRDEVECLHTS</sequence>
<gene>
    <name evidence="2" type="ORF">ACFQRI_06120</name>
</gene>
<evidence type="ECO:0000313" key="2">
    <source>
        <dbReference type="EMBL" id="MFC7340982.1"/>
    </source>
</evidence>